<evidence type="ECO:0000313" key="2">
    <source>
        <dbReference type="EnsemblMetazoa" id="CJA13052.1"/>
    </source>
</evidence>
<reference evidence="2" key="2">
    <citation type="submission" date="2022-06" db="UniProtKB">
        <authorList>
            <consortium name="EnsemblMetazoa"/>
        </authorList>
    </citation>
    <scope>IDENTIFICATION</scope>
    <source>
        <strain evidence="2">DF5081</strain>
    </source>
</reference>
<sequence length="138" mass="15248">MSSNAEELAAEFEQSGGPDLTTGTGKRTKSERAEHKHASQPGGDTRKVVQTATNENPDKRVTKSLISTACPSTARTSVPFLNLNFYLFVFKYFTTPPPSGRDLTCKFLLDSDNKFLTFCPCLLFLRSFRSISINISMA</sequence>
<evidence type="ECO:0000256" key="1">
    <source>
        <dbReference type="SAM" id="MobiDB-lite"/>
    </source>
</evidence>
<dbReference type="InterPro" id="IPR018792">
    <property type="entry name" value="NUPR1-like"/>
</dbReference>
<evidence type="ECO:0000313" key="3">
    <source>
        <dbReference type="Proteomes" id="UP000005237"/>
    </source>
</evidence>
<reference evidence="3" key="1">
    <citation type="submission" date="2010-08" db="EMBL/GenBank/DDBJ databases">
        <authorList>
            <consortium name="Caenorhabditis japonica Sequencing Consortium"/>
            <person name="Wilson R.K."/>
        </authorList>
    </citation>
    <scope>NUCLEOTIDE SEQUENCE [LARGE SCALE GENOMIC DNA]</scope>
    <source>
        <strain evidence="3">DF5081</strain>
    </source>
</reference>
<dbReference type="AlphaFoldDB" id="A0A8R1DV33"/>
<name>A0A8R1DV33_CAEJA</name>
<feature type="compositionally biased region" description="Basic and acidic residues" evidence="1">
    <location>
        <begin position="28"/>
        <end position="37"/>
    </location>
</feature>
<dbReference type="EnsemblMetazoa" id="CJA13052.1">
    <property type="protein sequence ID" value="CJA13052.1"/>
    <property type="gene ID" value="WBGene00132256"/>
</dbReference>
<protein>
    <submittedName>
        <fullName evidence="2">Uncharacterized protein</fullName>
    </submittedName>
</protein>
<dbReference type="Pfam" id="PF10195">
    <property type="entry name" value="Phospho_p8"/>
    <property type="match status" value="1"/>
</dbReference>
<accession>A0A8R1DV33</accession>
<keyword evidence="3" id="KW-1185">Reference proteome</keyword>
<proteinExistence type="predicted"/>
<dbReference type="Proteomes" id="UP000005237">
    <property type="component" value="Unassembled WGS sequence"/>
</dbReference>
<organism evidence="2 3">
    <name type="scientific">Caenorhabditis japonica</name>
    <dbReference type="NCBI Taxonomy" id="281687"/>
    <lineage>
        <taxon>Eukaryota</taxon>
        <taxon>Metazoa</taxon>
        <taxon>Ecdysozoa</taxon>
        <taxon>Nematoda</taxon>
        <taxon>Chromadorea</taxon>
        <taxon>Rhabditida</taxon>
        <taxon>Rhabditina</taxon>
        <taxon>Rhabditomorpha</taxon>
        <taxon>Rhabditoidea</taxon>
        <taxon>Rhabditidae</taxon>
        <taxon>Peloderinae</taxon>
        <taxon>Caenorhabditis</taxon>
    </lineage>
</organism>
<feature type="region of interest" description="Disordered" evidence="1">
    <location>
        <begin position="1"/>
        <end position="56"/>
    </location>
</feature>